<reference evidence="3" key="3">
    <citation type="submission" date="2020-12" db="UniProtKB">
        <authorList>
            <consortium name="EnsemblPlants"/>
        </authorList>
    </citation>
    <scope>IDENTIFICATION</scope>
</reference>
<dbReference type="AlphaFoldDB" id="A0A7I4FE03"/>
<sequence length="263" mass="27319">MWPQLACGKLSATWVMNPQAVAGLGLDMSHVAVVAVGGFPRAWRRQENWQGCVINVGKCTMRGRQVAPVRFAAMSGNDAAEMAQLRLTRNSDGVGCGPARVEEGLVSSVGTASPAPISFRDWHMADKQLLVISAAAFATTGFMAILLAAAIPSLLAIKKAAEALEKLADTAREELPGTMAAIRLSGMEISDLTMELNELGQEISKGVRSSARVLSSAESGMRQVGGVASNGASSHSGTINAANTGQNRKTSAGKPGSNSDSHS</sequence>
<dbReference type="EMBL" id="ABEU02000021">
    <property type="status" value="NOT_ANNOTATED_CDS"/>
    <property type="molecule type" value="Genomic_DNA"/>
</dbReference>
<dbReference type="EnsemblPlants" id="Pp3c21_1120V3.3">
    <property type="protein sequence ID" value="Pp3c21_1120V3.3"/>
    <property type="gene ID" value="Pp3c21_1120"/>
</dbReference>
<feature type="transmembrane region" description="Helical" evidence="2">
    <location>
        <begin position="129"/>
        <end position="151"/>
    </location>
</feature>
<evidence type="ECO:0000256" key="1">
    <source>
        <dbReference type="SAM" id="MobiDB-lite"/>
    </source>
</evidence>
<gene>
    <name evidence="3" type="primary">LOC112274587</name>
</gene>
<dbReference type="Gramene" id="Pp3c21_1120V3.3">
    <property type="protein sequence ID" value="Pp3c21_1120V3.3"/>
    <property type="gene ID" value="Pp3c21_1120"/>
</dbReference>
<protein>
    <submittedName>
        <fullName evidence="3">Uncharacterized protein</fullName>
    </submittedName>
</protein>
<evidence type="ECO:0000256" key="2">
    <source>
        <dbReference type="SAM" id="Phobius"/>
    </source>
</evidence>
<dbReference type="Proteomes" id="UP000006727">
    <property type="component" value="Chromosome 21"/>
</dbReference>
<organism evidence="3 4">
    <name type="scientific">Physcomitrium patens</name>
    <name type="common">Spreading-leaved earth moss</name>
    <name type="synonym">Physcomitrella patens</name>
    <dbReference type="NCBI Taxonomy" id="3218"/>
    <lineage>
        <taxon>Eukaryota</taxon>
        <taxon>Viridiplantae</taxon>
        <taxon>Streptophyta</taxon>
        <taxon>Embryophyta</taxon>
        <taxon>Bryophyta</taxon>
        <taxon>Bryophytina</taxon>
        <taxon>Bryopsida</taxon>
        <taxon>Funariidae</taxon>
        <taxon>Funariales</taxon>
        <taxon>Funariaceae</taxon>
        <taxon>Physcomitrium</taxon>
    </lineage>
</organism>
<reference evidence="3 4" key="2">
    <citation type="journal article" date="2018" name="Plant J.">
        <title>The Physcomitrella patens chromosome-scale assembly reveals moss genome structure and evolution.</title>
        <authorList>
            <person name="Lang D."/>
            <person name="Ullrich K.K."/>
            <person name="Murat F."/>
            <person name="Fuchs J."/>
            <person name="Jenkins J."/>
            <person name="Haas F.B."/>
            <person name="Piednoel M."/>
            <person name="Gundlach H."/>
            <person name="Van Bel M."/>
            <person name="Meyberg R."/>
            <person name="Vives C."/>
            <person name="Morata J."/>
            <person name="Symeonidi A."/>
            <person name="Hiss M."/>
            <person name="Muchero W."/>
            <person name="Kamisugi Y."/>
            <person name="Saleh O."/>
            <person name="Blanc G."/>
            <person name="Decker E.L."/>
            <person name="van Gessel N."/>
            <person name="Grimwood J."/>
            <person name="Hayes R.D."/>
            <person name="Graham S.W."/>
            <person name="Gunter L.E."/>
            <person name="McDaniel S.F."/>
            <person name="Hoernstein S.N.W."/>
            <person name="Larsson A."/>
            <person name="Li F.W."/>
            <person name="Perroud P.F."/>
            <person name="Phillips J."/>
            <person name="Ranjan P."/>
            <person name="Rokshar D.S."/>
            <person name="Rothfels C.J."/>
            <person name="Schneider L."/>
            <person name="Shu S."/>
            <person name="Stevenson D.W."/>
            <person name="Thummler F."/>
            <person name="Tillich M."/>
            <person name="Villarreal Aguilar J.C."/>
            <person name="Widiez T."/>
            <person name="Wong G.K."/>
            <person name="Wymore A."/>
            <person name="Zhang Y."/>
            <person name="Zimmer A.D."/>
            <person name="Quatrano R.S."/>
            <person name="Mayer K.F.X."/>
            <person name="Goodstein D."/>
            <person name="Casacuberta J.M."/>
            <person name="Vandepoele K."/>
            <person name="Reski R."/>
            <person name="Cuming A.C."/>
            <person name="Tuskan G.A."/>
            <person name="Maumus F."/>
            <person name="Salse J."/>
            <person name="Schmutz J."/>
            <person name="Rensing S.A."/>
        </authorList>
    </citation>
    <scope>NUCLEOTIDE SEQUENCE [LARGE SCALE GENOMIC DNA]</scope>
    <source>
        <strain evidence="3 4">cv. Gransden 2004</strain>
    </source>
</reference>
<feature type="region of interest" description="Disordered" evidence="1">
    <location>
        <begin position="222"/>
        <end position="263"/>
    </location>
</feature>
<dbReference type="PANTHER" id="PTHR33825">
    <property type="entry name" value="CHITINASE-LIKE PROTEIN"/>
    <property type="match status" value="1"/>
</dbReference>
<evidence type="ECO:0000313" key="4">
    <source>
        <dbReference type="Proteomes" id="UP000006727"/>
    </source>
</evidence>
<keyword evidence="4" id="KW-1185">Reference proteome</keyword>
<name>A0A7I4FE03_PHYPA</name>
<keyword evidence="2" id="KW-1133">Transmembrane helix</keyword>
<dbReference type="PANTHER" id="PTHR33825:SF5">
    <property type="entry name" value="TRANSMEMBRANE PROTEIN"/>
    <property type="match status" value="1"/>
</dbReference>
<dbReference type="GeneID" id="112274587"/>
<dbReference type="RefSeq" id="XP_024360026.1">
    <property type="nucleotide sequence ID" value="XM_024504258.2"/>
</dbReference>
<feature type="compositionally biased region" description="Polar residues" evidence="1">
    <location>
        <begin position="230"/>
        <end position="263"/>
    </location>
</feature>
<evidence type="ECO:0000313" key="3">
    <source>
        <dbReference type="EnsemblPlants" id="Pp3c21_1120V3.3"/>
    </source>
</evidence>
<keyword evidence="2" id="KW-0812">Transmembrane</keyword>
<feature type="transmembrane region" description="Helical" evidence="2">
    <location>
        <begin position="20"/>
        <end position="39"/>
    </location>
</feature>
<reference evidence="3 4" key="1">
    <citation type="journal article" date="2008" name="Science">
        <title>The Physcomitrella genome reveals evolutionary insights into the conquest of land by plants.</title>
        <authorList>
            <person name="Rensing S."/>
            <person name="Lang D."/>
            <person name="Zimmer A."/>
            <person name="Terry A."/>
            <person name="Salamov A."/>
            <person name="Shapiro H."/>
            <person name="Nishiyama T."/>
            <person name="Perroud P.-F."/>
            <person name="Lindquist E."/>
            <person name="Kamisugi Y."/>
            <person name="Tanahashi T."/>
            <person name="Sakakibara K."/>
            <person name="Fujita T."/>
            <person name="Oishi K."/>
            <person name="Shin-I T."/>
            <person name="Kuroki Y."/>
            <person name="Toyoda A."/>
            <person name="Suzuki Y."/>
            <person name="Hashimoto A."/>
            <person name="Yamaguchi K."/>
            <person name="Sugano A."/>
            <person name="Kohara Y."/>
            <person name="Fujiyama A."/>
            <person name="Anterola A."/>
            <person name="Aoki S."/>
            <person name="Ashton N."/>
            <person name="Barbazuk W.B."/>
            <person name="Barker E."/>
            <person name="Bennetzen J."/>
            <person name="Bezanilla M."/>
            <person name="Blankenship R."/>
            <person name="Cho S.H."/>
            <person name="Dutcher S."/>
            <person name="Estelle M."/>
            <person name="Fawcett J.A."/>
            <person name="Gundlach H."/>
            <person name="Hanada K."/>
            <person name="Heyl A."/>
            <person name="Hicks K.A."/>
            <person name="Hugh J."/>
            <person name="Lohr M."/>
            <person name="Mayer K."/>
            <person name="Melkozernov A."/>
            <person name="Murata T."/>
            <person name="Nelson D."/>
            <person name="Pils B."/>
            <person name="Prigge M."/>
            <person name="Reiss B."/>
            <person name="Renner T."/>
            <person name="Rombauts S."/>
            <person name="Rushton P."/>
            <person name="Sanderfoot A."/>
            <person name="Schween G."/>
            <person name="Shiu S.-H."/>
            <person name="Stueber K."/>
            <person name="Theodoulou F.L."/>
            <person name="Tu H."/>
            <person name="Van de Peer Y."/>
            <person name="Verrier P.J."/>
            <person name="Waters E."/>
            <person name="Wood A."/>
            <person name="Yang L."/>
            <person name="Cove D."/>
            <person name="Cuming A."/>
            <person name="Hasebe M."/>
            <person name="Lucas S."/>
            <person name="Mishler D.B."/>
            <person name="Reski R."/>
            <person name="Grigoriev I."/>
            <person name="Quatrano R.S."/>
            <person name="Boore J.L."/>
        </authorList>
    </citation>
    <scope>NUCLEOTIDE SEQUENCE [LARGE SCALE GENOMIC DNA]</scope>
    <source>
        <strain evidence="3 4">cv. Gransden 2004</strain>
    </source>
</reference>
<accession>A0A7I4FE03</accession>
<keyword evidence="2" id="KW-0472">Membrane</keyword>
<proteinExistence type="predicted"/>